<dbReference type="Proteomes" id="UP000001058">
    <property type="component" value="Unassembled WGS sequence"/>
</dbReference>
<proteinExistence type="predicted"/>
<evidence type="ECO:0000313" key="2">
    <source>
        <dbReference type="EMBL" id="EFJ39439.1"/>
    </source>
</evidence>
<keyword evidence="3" id="KW-1185">Reference proteome</keyword>
<evidence type="ECO:0000259" key="1">
    <source>
        <dbReference type="Pfam" id="PF03184"/>
    </source>
</evidence>
<organism evidence="3">
    <name type="scientific">Volvox carteri f. nagariensis</name>
    <dbReference type="NCBI Taxonomy" id="3068"/>
    <lineage>
        <taxon>Eukaryota</taxon>
        <taxon>Viridiplantae</taxon>
        <taxon>Chlorophyta</taxon>
        <taxon>core chlorophytes</taxon>
        <taxon>Chlorophyceae</taxon>
        <taxon>CS clade</taxon>
        <taxon>Chlamydomonadales</taxon>
        <taxon>Volvocaceae</taxon>
        <taxon>Volvox</taxon>
    </lineage>
</organism>
<dbReference type="PANTHER" id="PTHR19303">
    <property type="entry name" value="TRANSPOSON"/>
    <property type="match status" value="1"/>
</dbReference>
<dbReference type="RefSeq" id="XP_002959496.1">
    <property type="nucleotide sequence ID" value="XM_002959450.1"/>
</dbReference>
<accession>D8ULG0</accession>
<dbReference type="Pfam" id="PF03184">
    <property type="entry name" value="DDE_1"/>
    <property type="match status" value="1"/>
</dbReference>
<dbReference type="GO" id="GO:0003677">
    <property type="term" value="F:DNA binding"/>
    <property type="evidence" value="ECO:0007669"/>
    <property type="project" value="TreeGrafter"/>
</dbReference>
<dbReference type="EMBL" id="GL378571">
    <property type="protein sequence ID" value="EFJ39439.1"/>
    <property type="molecule type" value="Genomic_DNA"/>
</dbReference>
<sequence>MTPVYPECITEDILVTGHLINDLINTPVTVPDYRIQTAIDQLAAEMEVTFKKPVAHTTASNWYKRWLATDRKAFNSNTVHNMRSVSLPPAIYAFVKQWILELIDTGSQVNSATLQPYITAGLKCKGYGFLLADAPGGAGTFKVSRSWIRKVCRQMNLSHRAATSAAQKLPDQWEQVLQLFVYQVAYLTWKHKIPPQLVINGDQTGCNMFPASRNIYTQIGTRHVRVLGLEDKQQIMVMVACSASGDMLPLKVVFQPYVTRVKKELGLPENHPWLLMLDCWHVHLTEDFQDFIKAQIPGVFIKYVPANCTSKAQPCDVGIQKPFKDGTRETAMLTVQETVRQEFNKGRSSTRASHRRMLS</sequence>
<dbReference type="GO" id="GO:0005634">
    <property type="term" value="C:nucleus"/>
    <property type="evidence" value="ECO:0007669"/>
    <property type="project" value="TreeGrafter"/>
</dbReference>
<gene>
    <name evidence="2" type="ORF">VOLCADRAFT_100971</name>
</gene>
<dbReference type="InterPro" id="IPR050863">
    <property type="entry name" value="CenT-Element_Derived"/>
</dbReference>
<reference evidence="2 3" key="1">
    <citation type="journal article" date="2010" name="Science">
        <title>Genomic analysis of organismal complexity in the multicellular green alga Volvox carteri.</title>
        <authorList>
            <person name="Prochnik S.E."/>
            <person name="Umen J."/>
            <person name="Nedelcu A.M."/>
            <person name="Hallmann A."/>
            <person name="Miller S.M."/>
            <person name="Nishii I."/>
            <person name="Ferris P."/>
            <person name="Kuo A."/>
            <person name="Mitros T."/>
            <person name="Fritz-Laylin L.K."/>
            <person name="Hellsten U."/>
            <person name="Chapman J."/>
            <person name="Simakov O."/>
            <person name="Rensing S.A."/>
            <person name="Terry A."/>
            <person name="Pangilinan J."/>
            <person name="Kapitonov V."/>
            <person name="Jurka J."/>
            <person name="Salamov A."/>
            <person name="Shapiro H."/>
            <person name="Schmutz J."/>
            <person name="Grimwood J."/>
            <person name="Lindquist E."/>
            <person name="Lucas S."/>
            <person name="Grigoriev I.V."/>
            <person name="Schmitt R."/>
            <person name="Kirk D."/>
            <person name="Rokhsar D.S."/>
        </authorList>
    </citation>
    <scope>NUCLEOTIDE SEQUENCE [LARGE SCALE GENOMIC DNA]</scope>
    <source>
        <strain evidence="3">f. Nagariensis / Eve</strain>
    </source>
</reference>
<evidence type="ECO:0000313" key="3">
    <source>
        <dbReference type="Proteomes" id="UP000001058"/>
    </source>
</evidence>
<dbReference type="OrthoDB" id="3341102at2759"/>
<dbReference type="eggNOG" id="ENOG502SAWU">
    <property type="taxonomic scope" value="Eukaryota"/>
</dbReference>
<dbReference type="KEGG" id="vcn:VOLCADRAFT_100971"/>
<protein>
    <recommendedName>
        <fullName evidence="1">DDE-1 domain-containing protein</fullName>
    </recommendedName>
</protein>
<feature type="domain" description="DDE-1" evidence="1">
    <location>
        <begin position="253"/>
        <end position="339"/>
    </location>
</feature>
<dbReference type="GeneID" id="9621341"/>
<dbReference type="InParanoid" id="D8ULG0"/>
<name>D8ULG0_VOLCA</name>
<dbReference type="InterPro" id="IPR004875">
    <property type="entry name" value="DDE_SF_endonuclease_dom"/>
</dbReference>
<dbReference type="AlphaFoldDB" id="D8ULG0"/>